<dbReference type="eggNOG" id="COG0591">
    <property type="taxonomic scope" value="Bacteria"/>
</dbReference>
<dbReference type="GO" id="GO:0015193">
    <property type="term" value="F:L-proline transmembrane transporter activity"/>
    <property type="evidence" value="ECO:0007669"/>
    <property type="project" value="TreeGrafter"/>
</dbReference>
<feature type="transmembrane region" description="Helical" evidence="14">
    <location>
        <begin position="78"/>
        <end position="99"/>
    </location>
</feature>
<dbReference type="Gene3D" id="1.20.1730.10">
    <property type="entry name" value="Sodium/glucose cotransporter"/>
    <property type="match status" value="1"/>
</dbReference>
<feature type="transmembrane region" description="Helical" evidence="14">
    <location>
        <begin position="458"/>
        <end position="476"/>
    </location>
</feature>
<keyword evidence="4" id="KW-1003">Cell membrane</keyword>
<keyword evidence="6" id="KW-0769">Symport</keyword>
<feature type="transmembrane region" description="Helical" evidence="14">
    <location>
        <begin position="488"/>
        <end position="507"/>
    </location>
</feature>
<dbReference type="GO" id="GO:0005298">
    <property type="term" value="F:proline:sodium symporter activity"/>
    <property type="evidence" value="ECO:0007669"/>
    <property type="project" value="TreeGrafter"/>
</dbReference>
<evidence type="ECO:0000256" key="4">
    <source>
        <dbReference type="ARBA" id="ARBA00022475"/>
    </source>
</evidence>
<feature type="transmembrane region" description="Helical" evidence="14">
    <location>
        <begin position="513"/>
        <end position="532"/>
    </location>
</feature>
<feature type="transmembrane region" description="Helical" evidence="14">
    <location>
        <begin position="226"/>
        <end position="245"/>
    </location>
</feature>
<dbReference type="RefSeq" id="WP_034799413.1">
    <property type="nucleotide sequence ID" value="NZ_AWFF01000098.1"/>
</dbReference>
<feature type="transmembrane region" description="Helical" evidence="14">
    <location>
        <begin position="383"/>
        <end position="412"/>
    </location>
</feature>
<evidence type="ECO:0000256" key="14">
    <source>
        <dbReference type="SAM" id="Phobius"/>
    </source>
</evidence>
<feature type="transmembrane region" description="Helical" evidence="14">
    <location>
        <begin position="286"/>
        <end position="309"/>
    </location>
</feature>
<evidence type="ECO:0000256" key="11">
    <source>
        <dbReference type="ARBA" id="ARBA00023201"/>
    </source>
</evidence>
<evidence type="ECO:0000256" key="2">
    <source>
        <dbReference type="ARBA" id="ARBA00006434"/>
    </source>
</evidence>
<dbReference type="Pfam" id="PF00474">
    <property type="entry name" value="SSF"/>
    <property type="match status" value="2"/>
</dbReference>
<dbReference type="InterPro" id="IPR001734">
    <property type="entry name" value="Na/solute_symporter"/>
</dbReference>
<gene>
    <name evidence="15" type="ORF">HY29_06580</name>
</gene>
<evidence type="ECO:0000313" key="15">
    <source>
        <dbReference type="EMBL" id="KCZ51012.1"/>
    </source>
</evidence>
<evidence type="ECO:0000256" key="1">
    <source>
        <dbReference type="ARBA" id="ARBA00004651"/>
    </source>
</evidence>
<evidence type="ECO:0008006" key="17">
    <source>
        <dbReference type="Google" id="ProtNLM"/>
    </source>
</evidence>
<comment type="similarity">
    <text evidence="2 13">Belongs to the sodium:solute symporter (SSF) (TC 2.A.21) family.</text>
</comment>
<feature type="transmembrane region" description="Helical" evidence="14">
    <location>
        <begin position="330"/>
        <end position="356"/>
    </location>
</feature>
<accession>A0A062TYB1</accession>
<dbReference type="PROSITE" id="PS50283">
    <property type="entry name" value="NA_SOLUT_SYMP_3"/>
    <property type="match status" value="1"/>
</dbReference>
<dbReference type="PANTHER" id="PTHR48086">
    <property type="entry name" value="SODIUM/PROLINE SYMPORTER-RELATED"/>
    <property type="match status" value="1"/>
</dbReference>
<protein>
    <recommendedName>
        <fullName evidence="17">Sodium:solute symporter</fullName>
    </recommendedName>
</protein>
<comment type="caution">
    <text evidence="15">The sequence shown here is derived from an EMBL/GenBank/DDBJ whole genome shotgun (WGS) entry which is preliminary data.</text>
</comment>
<feature type="transmembrane region" description="Helical" evidence="14">
    <location>
        <begin position="120"/>
        <end position="142"/>
    </location>
</feature>
<evidence type="ECO:0000256" key="5">
    <source>
        <dbReference type="ARBA" id="ARBA00022692"/>
    </source>
</evidence>
<dbReference type="PANTHER" id="PTHR48086:SF3">
    <property type="entry name" value="SODIUM_PROLINE SYMPORTER"/>
    <property type="match status" value="1"/>
</dbReference>
<feature type="transmembrane region" description="Helical" evidence="14">
    <location>
        <begin position="6"/>
        <end position="25"/>
    </location>
</feature>
<evidence type="ECO:0000256" key="6">
    <source>
        <dbReference type="ARBA" id="ARBA00022847"/>
    </source>
</evidence>
<dbReference type="InterPro" id="IPR050277">
    <property type="entry name" value="Sodium:Solute_Symporter"/>
</dbReference>
<sequence>MTLHPIDLTIIAIYIGVTLLIGFWISSRASKGLRSYFLGGNRLPWYALGLSNASGMFDVAGTMWLVSILFIYGLKSVWIPWLWPVFNQIFLMVFMSIWMRRSGAMTGAEWITFRFGDGPAARLSHLIIVLFALIMVLAYMAYGFLGIGKLVAQFVPFSLAELLSLHVFLPEQLQSASLTGDLLVQREAAMAALNEKAYGAFIVFLTALYVIKGGMYSVVFTEVLQFMVMTIASIGIAVIAIMHVSPEALQAAIPDGWTNPFFGWELGLDWSDLLPSANEKIAHEGYSLFTIFFMLVLLKGIFTSLAGPAPNYDMQRILSARTPIEAAKMSAVVSLVLNVPRYLLIAGLTVLALVYFSPELRSLGPDADYEAILPFALREFVPVGLLGLTLAGLLAAFMSSFAAPLNAAPAYVVNDIYRKYIRPDASEKTYLRISYLVSAIFVVIGTLFGIFLTSIDNFVNWITAGLYGGYTAANVVKWYWWRMNGYGYFWGMLTGIAFALLIGMPQVDINPLQAFPFFFLACLVAVIAGSLLTKPTEMETLETFYIRTRPWGFWKPVRDSLAAKGTPVEENKDFARDMINVTVGIIWQTALICVPIFLVIRDWPKFLIALIIAIATSVFLKIYWYDNMRDYPEGYTPQETTS</sequence>
<feature type="transmembrane region" description="Helical" evidence="14">
    <location>
        <begin position="45"/>
        <end position="72"/>
    </location>
</feature>
<keyword evidence="3" id="KW-0813">Transport</keyword>
<comment type="catalytic activity">
    <reaction evidence="12">
        <text>L-proline(in) + Na(+)(in) = L-proline(out) + Na(+)(out)</text>
        <dbReference type="Rhea" id="RHEA:28967"/>
        <dbReference type="ChEBI" id="CHEBI:29101"/>
        <dbReference type="ChEBI" id="CHEBI:60039"/>
    </reaction>
</comment>
<evidence type="ECO:0000256" key="10">
    <source>
        <dbReference type="ARBA" id="ARBA00023136"/>
    </source>
</evidence>
<keyword evidence="9" id="KW-0406">Ion transport</keyword>
<evidence type="ECO:0000256" key="3">
    <source>
        <dbReference type="ARBA" id="ARBA00022448"/>
    </source>
</evidence>
<organism evidence="15 16">
    <name type="scientific">Hyphomonas beringensis</name>
    <dbReference type="NCBI Taxonomy" id="1280946"/>
    <lineage>
        <taxon>Bacteria</taxon>
        <taxon>Pseudomonadati</taxon>
        <taxon>Pseudomonadota</taxon>
        <taxon>Alphaproteobacteria</taxon>
        <taxon>Hyphomonadales</taxon>
        <taxon>Hyphomonadaceae</taxon>
        <taxon>Hyphomonas</taxon>
    </lineage>
</organism>
<dbReference type="GO" id="GO:0005886">
    <property type="term" value="C:plasma membrane"/>
    <property type="evidence" value="ECO:0007669"/>
    <property type="project" value="UniProtKB-SubCell"/>
</dbReference>
<dbReference type="AlphaFoldDB" id="A0A062TYB1"/>
<dbReference type="Proteomes" id="UP000027037">
    <property type="component" value="Unassembled WGS sequence"/>
</dbReference>
<dbReference type="GO" id="GO:0015824">
    <property type="term" value="P:proline transport"/>
    <property type="evidence" value="ECO:0007669"/>
    <property type="project" value="TreeGrafter"/>
</dbReference>
<feature type="transmembrane region" description="Helical" evidence="14">
    <location>
        <begin position="197"/>
        <end position="219"/>
    </location>
</feature>
<evidence type="ECO:0000256" key="9">
    <source>
        <dbReference type="ARBA" id="ARBA00023065"/>
    </source>
</evidence>
<dbReference type="CDD" id="cd11477">
    <property type="entry name" value="SLC5sbd_u1"/>
    <property type="match status" value="1"/>
</dbReference>
<feature type="transmembrane region" description="Helical" evidence="14">
    <location>
        <begin position="579"/>
        <end position="600"/>
    </location>
</feature>
<evidence type="ECO:0000256" key="13">
    <source>
        <dbReference type="RuleBase" id="RU362091"/>
    </source>
</evidence>
<keyword evidence="10 14" id="KW-0472">Membrane</keyword>
<comment type="subcellular location">
    <subcellularLocation>
        <location evidence="1">Cell membrane</location>
        <topology evidence="1">Multi-pass membrane protein</topology>
    </subcellularLocation>
</comment>
<keyword evidence="11" id="KW-0739">Sodium transport</keyword>
<feature type="transmembrane region" description="Helical" evidence="14">
    <location>
        <begin position="606"/>
        <end position="624"/>
    </location>
</feature>
<proteinExistence type="inferred from homology"/>
<dbReference type="EMBL" id="AWFF01000098">
    <property type="protein sequence ID" value="KCZ51012.1"/>
    <property type="molecule type" value="Genomic_DNA"/>
</dbReference>
<evidence type="ECO:0000256" key="7">
    <source>
        <dbReference type="ARBA" id="ARBA00022989"/>
    </source>
</evidence>
<evidence type="ECO:0000256" key="12">
    <source>
        <dbReference type="ARBA" id="ARBA00033708"/>
    </source>
</evidence>
<feature type="transmembrane region" description="Helical" evidence="14">
    <location>
        <begin position="433"/>
        <end position="452"/>
    </location>
</feature>
<reference evidence="15 16" key="1">
    <citation type="journal article" date="2014" name="Antonie Van Leeuwenhoek">
        <title>Hyphomonas beringensis sp. nov. and Hyphomonas chukchiensis sp. nov., isolated from surface seawater of the Bering Sea and Chukchi Sea.</title>
        <authorList>
            <person name="Li C."/>
            <person name="Lai Q."/>
            <person name="Li G."/>
            <person name="Dong C."/>
            <person name="Wang J."/>
            <person name="Liao Y."/>
            <person name="Shao Z."/>
        </authorList>
    </citation>
    <scope>NUCLEOTIDE SEQUENCE [LARGE SCALE GENOMIC DNA]</scope>
    <source>
        <strain evidence="15 16">25B14_1</strain>
    </source>
</reference>
<evidence type="ECO:0000313" key="16">
    <source>
        <dbReference type="Proteomes" id="UP000027037"/>
    </source>
</evidence>
<dbReference type="OrthoDB" id="9814523at2"/>
<evidence type="ECO:0000256" key="8">
    <source>
        <dbReference type="ARBA" id="ARBA00023053"/>
    </source>
</evidence>
<keyword evidence="8" id="KW-0915">Sodium</keyword>
<name>A0A062TYB1_9PROT</name>
<keyword evidence="7 14" id="KW-1133">Transmembrane helix</keyword>
<keyword evidence="5 14" id="KW-0812">Transmembrane</keyword>
<dbReference type="InterPro" id="IPR038377">
    <property type="entry name" value="Na/Glc_symporter_sf"/>
</dbReference>
<keyword evidence="16" id="KW-1185">Reference proteome</keyword>
<dbReference type="PATRIC" id="fig|1280946.3.peg.3411"/>
<dbReference type="STRING" id="1280946.HY29_06580"/>